<dbReference type="AlphaFoldDB" id="B9TBI1"/>
<feature type="region of interest" description="Disordered" evidence="1">
    <location>
        <begin position="1"/>
        <end position="73"/>
    </location>
</feature>
<accession>B9TBI1</accession>
<evidence type="ECO:0000313" key="2">
    <source>
        <dbReference type="EMBL" id="EEF26782.1"/>
    </source>
</evidence>
<evidence type="ECO:0000256" key="1">
    <source>
        <dbReference type="SAM" id="MobiDB-lite"/>
    </source>
</evidence>
<name>B9TBI1_RICCO</name>
<protein>
    <submittedName>
        <fullName evidence="2">Uncharacterized protein</fullName>
    </submittedName>
</protein>
<reference evidence="3" key="1">
    <citation type="journal article" date="2010" name="Nat. Biotechnol.">
        <title>Draft genome sequence of the oilseed species Ricinus communis.</title>
        <authorList>
            <person name="Chan A.P."/>
            <person name="Crabtree J."/>
            <person name="Zhao Q."/>
            <person name="Lorenzi H."/>
            <person name="Orvis J."/>
            <person name="Puiu D."/>
            <person name="Melake-Berhan A."/>
            <person name="Jones K.M."/>
            <person name="Redman J."/>
            <person name="Chen G."/>
            <person name="Cahoon E.B."/>
            <person name="Gedil M."/>
            <person name="Stanke M."/>
            <person name="Haas B.J."/>
            <person name="Wortman J.R."/>
            <person name="Fraser-Liggett C.M."/>
            <person name="Ravel J."/>
            <person name="Rabinowicz P.D."/>
        </authorList>
    </citation>
    <scope>NUCLEOTIDE SEQUENCE [LARGE SCALE GENOMIC DNA]</scope>
    <source>
        <strain evidence="3">cv. Hale</strain>
    </source>
</reference>
<gene>
    <name evidence="2" type="ORF">RCOM_0418230</name>
</gene>
<keyword evidence="3" id="KW-1185">Reference proteome</keyword>
<dbReference type="InParanoid" id="B9TBI1"/>
<organism evidence="2 3">
    <name type="scientific">Ricinus communis</name>
    <name type="common">Castor bean</name>
    <dbReference type="NCBI Taxonomy" id="3988"/>
    <lineage>
        <taxon>Eukaryota</taxon>
        <taxon>Viridiplantae</taxon>
        <taxon>Streptophyta</taxon>
        <taxon>Embryophyta</taxon>
        <taxon>Tracheophyta</taxon>
        <taxon>Spermatophyta</taxon>
        <taxon>Magnoliopsida</taxon>
        <taxon>eudicotyledons</taxon>
        <taxon>Gunneridae</taxon>
        <taxon>Pentapetalae</taxon>
        <taxon>rosids</taxon>
        <taxon>fabids</taxon>
        <taxon>Malpighiales</taxon>
        <taxon>Euphorbiaceae</taxon>
        <taxon>Acalyphoideae</taxon>
        <taxon>Acalypheae</taxon>
        <taxon>Ricinus</taxon>
    </lineage>
</organism>
<sequence length="116" mass="12472">MATQRIDGIGTTPDPRRGGDVCQARADPPACGPARSAGVAPRAMASGPPDEPARYADPAHAYGRGKAGAERTGTTLFAREWRTRRRDQWVQAGERLWRSLPTNASYSGRTHPGETT</sequence>
<proteinExistence type="predicted"/>
<dbReference type="EMBL" id="EQ976504">
    <property type="protein sequence ID" value="EEF26782.1"/>
    <property type="molecule type" value="Genomic_DNA"/>
</dbReference>
<dbReference type="Proteomes" id="UP000008311">
    <property type="component" value="Unassembled WGS sequence"/>
</dbReference>
<evidence type="ECO:0000313" key="3">
    <source>
        <dbReference type="Proteomes" id="UP000008311"/>
    </source>
</evidence>